<dbReference type="FunFam" id="3.40.50.2300:FF:000195">
    <property type="entry name" value="Glutamate receptor"/>
    <property type="match status" value="1"/>
</dbReference>
<dbReference type="FunFam" id="1.10.287.70:FF:000037">
    <property type="entry name" value="Glutamate receptor"/>
    <property type="match status" value="1"/>
</dbReference>
<dbReference type="AlphaFoldDB" id="A0A8J4VE20"/>
<comment type="similarity">
    <text evidence="2 15">Belongs to the glutamate-gated ion channel (TC 1.A.10.1) family.</text>
</comment>
<dbReference type="InterPro" id="IPR001828">
    <property type="entry name" value="ANF_lig-bd_rcpt"/>
</dbReference>
<evidence type="ECO:0000256" key="4">
    <source>
        <dbReference type="ARBA" id="ARBA00022448"/>
    </source>
</evidence>
<keyword evidence="5 17" id="KW-0812">Transmembrane</keyword>
<dbReference type="SUPFAM" id="SSF53850">
    <property type="entry name" value="Periplasmic binding protein-like II"/>
    <property type="match status" value="1"/>
</dbReference>
<dbReference type="Gene3D" id="3.40.50.2300">
    <property type="match status" value="2"/>
</dbReference>
<dbReference type="InterPro" id="IPR019594">
    <property type="entry name" value="Glu/Gly-bd"/>
</dbReference>
<accession>A0A8J4VE20</accession>
<evidence type="ECO:0000256" key="7">
    <source>
        <dbReference type="ARBA" id="ARBA00022989"/>
    </source>
</evidence>
<keyword evidence="6 18" id="KW-0732">Signal</keyword>
<evidence type="ECO:0000256" key="2">
    <source>
        <dbReference type="ARBA" id="ARBA00008685"/>
    </source>
</evidence>
<evidence type="ECO:0000256" key="10">
    <source>
        <dbReference type="ARBA" id="ARBA00023170"/>
    </source>
</evidence>
<dbReference type="SMART" id="SM00079">
    <property type="entry name" value="PBPe"/>
    <property type="match status" value="1"/>
</dbReference>
<evidence type="ECO:0000256" key="1">
    <source>
        <dbReference type="ARBA" id="ARBA00004141"/>
    </source>
</evidence>
<keyword evidence="11" id="KW-0325">Glycoprotein</keyword>
<evidence type="ECO:0000256" key="18">
    <source>
        <dbReference type="SAM" id="SignalP"/>
    </source>
</evidence>
<comment type="caution">
    <text evidence="20">The sequence shown here is derived from an EMBL/GenBank/DDBJ whole genome shotgun (WGS) entry which is preliminary data.</text>
</comment>
<dbReference type="Pfam" id="PF00060">
    <property type="entry name" value="Lig_chan"/>
    <property type="match status" value="1"/>
</dbReference>
<evidence type="ECO:0000256" key="13">
    <source>
        <dbReference type="ARBA" id="ARBA00023303"/>
    </source>
</evidence>
<gene>
    <name evidence="20" type="ORF">CMV_019985</name>
</gene>
<dbReference type="EMBL" id="JRKL02003614">
    <property type="protein sequence ID" value="KAF3954702.1"/>
    <property type="molecule type" value="Genomic_DNA"/>
</dbReference>
<feature type="transmembrane region" description="Helical" evidence="17">
    <location>
        <begin position="829"/>
        <end position="853"/>
    </location>
</feature>
<dbReference type="SUPFAM" id="SSF53822">
    <property type="entry name" value="Periplasmic binding protein-like I"/>
    <property type="match status" value="1"/>
</dbReference>
<dbReference type="InterPro" id="IPR015683">
    <property type="entry name" value="Ionotropic_Glu_rcpt"/>
</dbReference>
<keyword evidence="10 15" id="KW-0675">Receptor</keyword>
<dbReference type="InterPro" id="IPR028082">
    <property type="entry name" value="Peripla_BP_I"/>
</dbReference>
<organism evidence="20 21">
    <name type="scientific">Castanea mollissima</name>
    <name type="common">Chinese chestnut</name>
    <dbReference type="NCBI Taxonomy" id="60419"/>
    <lineage>
        <taxon>Eukaryota</taxon>
        <taxon>Viridiplantae</taxon>
        <taxon>Streptophyta</taxon>
        <taxon>Embryophyta</taxon>
        <taxon>Tracheophyta</taxon>
        <taxon>Spermatophyta</taxon>
        <taxon>Magnoliopsida</taxon>
        <taxon>eudicotyledons</taxon>
        <taxon>Gunneridae</taxon>
        <taxon>Pentapetalae</taxon>
        <taxon>rosids</taxon>
        <taxon>fabids</taxon>
        <taxon>Fagales</taxon>
        <taxon>Fagaceae</taxon>
        <taxon>Castanea</taxon>
    </lineage>
</organism>
<keyword evidence="8 15" id="KW-0406">Ion transport</keyword>
<evidence type="ECO:0000256" key="17">
    <source>
        <dbReference type="SAM" id="Phobius"/>
    </source>
</evidence>
<keyword evidence="21" id="KW-1185">Reference proteome</keyword>
<feature type="domain" description="Ionotropic glutamate receptor C-terminal" evidence="19">
    <location>
        <begin position="458"/>
        <end position="808"/>
    </location>
</feature>
<comment type="function">
    <text evidence="14">Glutamate-gated receptor that probably acts as a non-selective cation channel. May be involved in light-signal transduction and calcium homeostasis via the regulation of calcium influx into cells.</text>
</comment>
<evidence type="ECO:0000313" key="20">
    <source>
        <dbReference type="EMBL" id="KAF3954702.1"/>
    </source>
</evidence>
<comment type="subcellular location">
    <subcellularLocation>
        <location evidence="1">Membrane</location>
        <topology evidence="1">Multi-pass membrane protein</topology>
    </subcellularLocation>
</comment>
<dbReference type="CDD" id="cd19990">
    <property type="entry name" value="PBP1_GABAb_receptor_plant"/>
    <property type="match status" value="1"/>
</dbReference>
<reference evidence="20" key="1">
    <citation type="submission" date="2020-03" db="EMBL/GenBank/DDBJ databases">
        <title>Castanea mollissima Vanexum genome sequencing.</title>
        <authorList>
            <person name="Staton M."/>
        </authorList>
    </citation>
    <scope>NUCLEOTIDE SEQUENCE</scope>
    <source>
        <tissue evidence="20">Leaf</tissue>
    </source>
</reference>
<feature type="disulfide bond" evidence="16">
    <location>
        <begin position="756"/>
        <end position="812"/>
    </location>
</feature>
<evidence type="ECO:0000256" key="8">
    <source>
        <dbReference type="ARBA" id="ARBA00023065"/>
    </source>
</evidence>
<evidence type="ECO:0000256" key="5">
    <source>
        <dbReference type="ARBA" id="ARBA00022692"/>
    </source>
</evidence>
<keyword evidence="7 17" id="KW-1133">Transmembrane helix</keyword>
<dbReference type="Pfam" id="PF01094">
    <property type="entry name" value="ANF_receptor"/>
    <property type="match status" value="1"/>
</dbReference>
<dbReference type="FunFam" id="3.40.190.10:FF:000103">
    <property type="entry name" value="Glutamate receptor"/>
    <property type="match status" value="1"/>
</dbReference>
<comment type="subunit">
    <text evidence="3">May form heteromers.</text>
</comment>
<feature type="signal peptide" evidence="18">
    <location>
        <begin position="1"/>
        <end position="24"/>
    </location>
</feature>
<dbReference type="Gene3D" id="1.10.287.70">
    <property type="match status" value="1"/>
</dbReference>
<dbReference type="GO" id="GO:0016020">
    <property type="term" value="C:membrane"/>
    <property type="evidence" value="ECO:0007669"/>
    <property type="project" value="UniProtKB-SubCell"/>
</dbReference>
<dbReference type="FunFam" id="3.40.190.10:FF:000195">
    <property type="entry name" value="Glutamate receptor 2.7"/>
    <property type="match status" value="1"/>
</dbReference>
<dbReference type="CDD" id="cd13686">
    <property type="entry name" value="GluR_Plant"/>
    <property type="match status" value="1"/>
</dbReference>
<evidence type="ECO:0000256" key="11">
    <source>
        <dbReference type="ARBA" id="ARBA00023180"/>
    </source>
</evidence>
<evidence type="ECO:0000256" key="12">
    <source>
        <dbReference type="ARBA" id="ARBA00023286"/>
    </source>
</evidence>
<dbReference type="Gene3D" id="3.40.190.10">
    <property type="entry name" value="Periplasmic binding protein-like II"/>
    <property type="match status" value="2"/>
</dbReference>
<evidence type="ECO:0000256" key="15">
    <source>
        <dbReference type="PIRNR" id="PIRNR037090"/>
    </source>
</evidence>
<evidence type="ECO:0000256" key="16">
    <source>
        <dbReference type="PIRSR" id="PIRSR037090-50"/>
    </source>
</evidence>
<keyword evidence="13 15" id="KW-0407">Ion channel</keyword>
<evidence type="ECO:0000259" key="19">
    <source>
        <dbReference type="SMART" id="SM00079"/>
    </source>
</evidence>
<protein>
    <recommendedName>
        <fullName evidence="15">Glutamate receptor</fullName>
    </recommendedName>
</protein>
<evidence type="ECO:0000256" key="9">
    <source>
        <dbReference type="ARBA" id="ARBA00023136"/>
    </source>
</evidence>
<dbReference type="InterPro" id="IPR017103">
    <property type="entry name" value="Iontropic_Glu_rcpt_pln"/>
</dbReference>
<dbReference type="FunFam" id="3.40.50.2300:FF:000169">
    <property type="entry name" value="Glutamate receptor"/>
    <property type="match status" value="1"/>
</dbReference>
<sequence length="983" mass="109179">MPTRIAFTLFIFIILSERNLLAKAQNTSTIPVNVGVILNFDTWNGKMGFSCINMALSDFYASNPHYRTRVVLNSRDSKSDVVGAAAAALDLLKNIEVQAIIGPQNSMQANFVIDLGDKARVPIISFSATSPSLSSLGSSYFFRVTQNDSSQVNAISAIVQKYKWREAVPIYVDNAYGKGIIPFLVDALQNVDARVPYRSVISPLATDDQIGEELYKLMTMQTRVFIVHMSSKLSYRFFNKAKEIGMMSEGYVWITTNGITDSLCSLKRSVLNSMHGVLGVKTYFQETKELENFTIRWERKFQEDNRAISNAELTVIGLWAYDAASALAMAIEKVGTTNFYFQKTNASSNLTELEAIGISQNGPKLHEALMGIKFKGLAGDFNFVNGQSQSSTFKIINVNGNGERLVAFWTPENGLSRKLNSGNTSTYFSSKENVGPIIWPGDSSSVPKGWVIPTNGKKLKIGVPVKNGFTEFVKVTYDPSCNRTQVTGYCVDVFNAVMKTLPYAVSYEFIPFANSSGGSAGSYNDLVYQVFLRNFDAVVGDITITANRSNFVDFSLPYTESGVSLVVPIMDNGTRNAWVFLKPLSRDLWITSGCFFVFIGFVVWVLEHRINDDFRGPPAHQIGTSLWYSFSTMVFAQREIVVSNLARFVVIIWVFVVLILTQSYTASLTSLLTVQQLQPTVTDINQLIKNGEYVGYQGGSFVLAILKKMNFDETKLKVYDTPEECDILLSKGSANGGIAGAIFEIPYMKLFLGQYCSKYTMVESIYKIDGFGFVFPVGSPLVSDVSRAVLNVTEGEKMKNIENAWLGKQNNCIDSKNKVSSASLSLASFWGLFLIAGVTSLSALIISMSMFLYKEREQIWISYHSEGSIWRRIHDTLRIFDRKNINFHIFRKRALQDESRIDSNHVIGASEASQNTKYLQSPSSYTTHTEPPFACLGTSGTSPGEYGDFNPNGLASQFEPAMELISCPNLDGTITLEIAHENY</sequence>
<dbReference type="InterPro" id="IPR044440">
    <property type="entry name" value="GABAb_receptor_plant_PBP1"/>
</dbReference>
<feature type="chain" id="PRO_5035206193" description="Glutamate receptor" evidence="18">
    <location>
        <begin position="25"/>
        <end position="983"/>
    </location>
</feature>
<dbReference type="PANTHER" id="PTHR34836">
    <property type="entry name" value="OS06G0188250 PROTEIN"/>
    <property type="match status" value="1"/>
</dbReference>
<keyword evidence="12 15" id="KW-1071">Ligand-gated ion channel</keyword>
<proteinExistence type="inferred from homology"/>
<dbReference type="PANTHER" id="PTHR34836:SF1">
    <property type="entry name" value="OS09G0428600 PROTEIN"/>
    <property type="match status" value="1"/>
</dbReference>
<name>A0A8J4VE20_9ROSI</name>
<keyword evidence="9 15" id="KW-0472">Membrane</keyword>
<feature type="transmembrane region" description="Helical" evidence="17">
    <location>
        <begin position="588"/>
        <end position="606"/>
    </location>
</feature>
<evidence type="ECO:0000256" key="14">
    <source>
        <dbReference type="ARBA" id="ARBA00049638"/>
    </source>
</evidence>
<keyword evidence="4 15" id="KW-0813">Transport</keyword>
<dbReference type="OrthoDB" id="5984008at2759"/>
<evidence type="ECO:0000256" key="3">
    <source>
        <dbReference type="ARBA" id="ARBA00011095"/>
    </source>
</evidence>
<dbReference type="InterPro" id="IPR001320">
    <property type="entry name" value="Iontro_rcpt_C"/>
</dbReference>
<comment type="function">
    <text evidence="15">Glutamate-gated receptor that probably acts as non-selective cation channel.</text>
</comment>
<feature type="transmembrane region" description="Helical" evidence="17">
    <location>
        <begin position="645"/>
        <end position="664"/>
    </location>
</feature>
<evidence type="ECO:0000313" key="21">
    <source>
        <dbReference type="Proteomes" id="UP000737018"/>
    </source>
</evidence>
<keyword evidence="16" id="KW-1015">Disulfide bond</keyword>
<dbReference type="Pfam" id="PF10613">
    <property type="entry name" value="Lig_chan-Glu_bd"/>
    <property type="match status" value="1"/>
</dbReference>
<dbReference type="PIRSF" id="PIRSF037090">
    <property type="entry name" value="Iontro_Glu-like_rcpt_pln"/>
    <property type="match status" value="1"/>
</dbReference>
<dbReference type="Proteomes" id="UP000737018">
    <property type="component" value="Unassembled WGS sequence"/>
</dbReference>
<evidence type="ECO:0000256" key="6">
    <source>
        <dbReference type="ARBA" id="ARBA00022729"/>
    </source>
</evidence>
<dbReference type="GO" id="GO:0015276">
    <property type="term" value="F:ligand-gated monoatomic ion channel activity"/>
    <property type="evidence" value="ECO:0007669"/>
    <property type="project" value="InterPro"/>
</dbReference>